<keyword evidence="1" id="KW-0479">Metal-binding</keyword>
<dbReference type="InterPro" id="IPR002048">
    <property type="entry name" value="EF_hand_dom"/>
</dbReference>
<dbReference type="GO" id="GO:0005509">
    <property type="term" value="F:calcium ion binding"/>
    <property type="evidence" value="ECO:0007669"/>
    <property type="project" value="InterPro"/>
</dbReference>
<evidence type="ECO:0000259" key="4">
    <source>
        <dbReference type="PROSITE" id="PS50222"/>
    </source>
</evidence>
<keyword evidence="3" id="KW-0106">Calcium</keyword>
<dbReference type="PANTHER" id="PTHR23055">
    <property type="entry name" value="CALCIUM BINDING PROTEINS"/>
    <property type="match status" value="1"/>
</dbReference>
<evidence type="ECO:0000256" key="2">
    <source>
        <dbReference type="ARBA" id="ARBA00022737"/>
    </source>
</evidence>
<dbReference type="PRINTS" id="PR00450">
    <property type="entry name" value="RECOVERIN"/>
</dbReference>
<feature type="domain" description="EF-hand" evidence="4">
    <location>
        <begin position="160"/>
        <end position="195"/>
    </location>
</feature>
<reference evidence="5" key="1">
    <citation type="submission" date="2024-06" db="EMBL/GenBank/DDBJ databases">
        <authorList>
            <person name="Liu X."/>
            <person name="Lenzi L."/>
            <person name="Haldenby T S."/>
            <person name="Uol C."/>
        </authorList>
    </citation>
    <scope>NUCLEOTIDE SEQUENCE</scope>
</reference>
<dbReference type="Gene3D" id="1.10.238.10">
    <property type="entry name" value="EF-hand"/>
    <property type="match status" value="1"/>
</dbReference>
<dbReference type="InterPro" id="IPR018247">
    <property type="entry name" value="EF_Hand_1_Ca_BS"/>
</dbReference>
<evidence type="ECO:0000313" key="6">
    <source>
        <dbReference type="Proteomes" id="UP001497525"/>
    </source>
</evidence>
<protein>
    <recommendedName>
        <fullName evidence="4">EF-hand domain-containing protein</fullName>
    </recommendedName>
</protein>
<evidence type="ECO:0000256" key="3">
    <source>
        <dbReference type="ARBA" id="ARBA00022837"/>
    </source>
</evidence>
<dbReference type="PANTHER" id="PTHR23055:SF167">
    <property type="entry name" value="EF-HAND DOMAIN-CONTAINING PROTEIN"/>
    <property type="match status" value="1"/>
</dbReference>
<dbReference type="Pfam" id="PF13499">
    <property type="entry name" value="EF-hand_7"/>
    <property type="match status" value="1"/>
</dbReference>
<dbReference type="CDD" id="cd00051">
    <property type="entry name" value="EFh"/>
    <property type="match status" value="2"/>
</dbReference>
<dbReference type="PROSITE" id="PS00018">
    <property type="entry name" value="EF_HAND_1"/>
    <property type="match status" value="2"/>
</dbReference>
<organism evidence="5 6">
    <name type="scientific">Calicophoron daubneyi</name>
    <name type="common">Rumen fluke</name>
    <name type="synonym">Paramphistomum daubneyi</name>
    <dbReference type="NCBI Taxonomy" id="300641"/>
    <lineage>
        <taxon>Eukaryota</taxon>
        <taxon>Metazoa</taxon>
        <taxon>Spiralia</taxon>
        <taxon>Lophotrochozoa</taxon>
        <taxon>Platyhelminthes</taxon>
        <taxon>Trematoda</taxon>
        <taxon>Digenea</taxon>
        <taxon>Plagiorchiida</taxon>
        <taxon>Pronocephalata</taxon>
        <taxon>Paramphistomoidea</taxon>
        <taxon>Paramphistomidae</taxon>
        <taxon>Calicophoron</taxon>
    </lineage>
</organism>
<comment type="caution">
    <text evidence="5">The sequence shown here is derived from an EMBL/GenBank/DDBJ whole genome shotgun (WGS) entry which is preliminary data.</text>
</comment>
<evidence type="ECO:0000313" key="5">
    <source>
        <dbReference type="EMBL" id="CAL5136282.1"/>
    </source>
</evidence>
<dbReference type="AlphaFoldDB" id="A0AAV2TLH7"/>
<feature type="domain" description="EF-hand" evidence="4">
    <location>
        <begin position="114"/>
        <end position="149"/>
    </location>
</feature>
<dbReference type="PROSITE" id="PS50222">
    <property type="entry name" value="EF_HAND_2"/>
    <property type="match status" value="3"/>
</dbReference>
<dbReference type="Pfam" id="PF13833">
    <property type="entry name" value="EF-hand_8"/>
    <property type="match status" value="1"/>
</dbReference>
<accession>A0AAV2TLH7</accession>
<gene>
    <name evidence="5" type="ORF">CDAUBV1_LOCUS10345</name>
</gene>
<sequence>MYGATAGGRRGKDLYNMDIITPELQAKPISIRKLEMKTNFSRRELQTIYQGFKRVCPTGYATKETFTQVYASFFPSRSSSAYAQMCFRVFDKDGAGKLSFEQFACCLSRIMRGTDLDKIDWIFALYDQNGDGYITRTEVTEVATAIFDLVRHKPDKDPQAVESRVNTMFQTYDLDHDGKISKEEFVSVSTKDPQFLENLKSFGTEL</sequence>
<name>A0AAV2TLH7_CALDB</name>
<dbReference type="InterPro" id="IPR028846">
    <property type="entry name" value="Recoverin"/>
</dbReference>
<keyword evidence="2" id="KW-0677">Repeat</keyword>
<dbReference type="SMART" id="SM00054">
    <property type="entry name" value="EFh"/>
    <property type="match status" value="3"/>
</dbReference>
<dbReference type="EMBL" id="CAXLJL010000301">
    <property type="protein sequence ID" value="CAL5136282.1"/>
    <property type="molecule type" value="Genomic_DNA"/>
</dbReference>
<proteinExistence type="predicted"/>
<evidence type="ECO:0000256" key="1">
    <source>
        <dbReference type="ARBA" id="ARBA00022723"/>
    </source>
</evidence>
<dbReference type="FunFam" id="1.10.238.10:FF:000003">
    <property type="entry name" value="Calmodulin A"/>
    <property type="match status" value="1"/>
</dbReference>
<dbReference type="SUPFAM" id="SSF47473">
    <property type="entry name" value="EF-hand"/>
    <property type="match status" value="1"/>
</dbReference>
<feature type="domain" description="EF-hand" evidence="4">
    <location>
        <begin position="78"/>
        <end position="113"/>
    </location>
</feature>
<dbReference type="InterPro" id="IPR011992">
    <property type="entry name" value="EF-hand-dom_pair"/>
</dbReference>
<dbReference type="Proteomes" id="UP001497525">
    <property type="component" value="Unassembled WGS sequence"/>
</dbReference>